<keyword evidence="3" id="KW-1185">Reference proteome</keyword>
<evidence type="ECO:0000256" key="1">
    <source>
        <dbReference type="ARBA" id="ARBA00025788"/>
    </source>
</evidence>
<dbReference type="SUPFAM" id="SSF49785">
    <property type="entry name" value="Galactose-binding domain-like"/>
    <property type="match status" value="1"/>
</dbReference>
<dbReference type="AlphaFoldDB" id="A0A914KYG1"/>
<dbReference type="Gene3D" id="2.60.120.470">
    <property type="entry name" value="PITH domain"/>
    <property type="match status" value="1"/>
</dbReference>
<dbReference type="PROSITE" id="PS51532">
    <property type="entry name" value="PITH"/>
    <property type="match status" value="1"/>
</dbReference>
<name>A0A914KYG1_MELIC</name>
<feature type="domain" description="PITH" evidence="2">
    <location>
        <begin position="20"/>
        <end position="193"/>
    </location>
</feature>
<accession>A0A914KYG1</accession>
<evidence type="ECO:0000259" key="2">
    <source>
        <dbReference type="PROSITE" id="PS51532"/>
    </source>
</evidence>
<dbReference type="GO" id="GO:0005634">
    <property type="term" value="C:nucleus"/>
    <property type="evidence" value="ECO:0007669"/>
    <property type="project" value="TreeGrafter"/>
</dbReference>
<dbReference type="WBParaSite" id="Minc3s00166g06547">
    <property type="protein sequence ID" value="Minc3s00166g06547"/>
    <property type="gene ID" value="Minc3s00166g06547"/>
</dbReference>
<dbReference type="InterPro" id="IPR010400">
    <property type="entry name" value="PITH_dom"/>
</dbReference>
<protein>
    <submittedName>
        <fullName evidence="4">PITH domain-containing protein</fullName>
    </submittedName>
</protein>
<dbReference type="PANTHER" id="PTHR12175">
    <property type="entry name" value="AD039 HT014 THIOREDOXIN FAMILY TRP26"/>
    <property type="match status" value="1"/>
</dbReference>
<dbReference type="Pfam" id="PF06201">
    <property type="entry name" value="PITH"/>
    <property type="match status" value="1"/>
</dbReference>
<dbReference type="Proteomes" id="UP000887563">
    <property type="component" value="Unplaced"/>
</dbReference>
<evidence type="ECO:0000313" key="3">
    <source>
        <dbReference type="Proteomes" id="UP000887563"/>
    </source>
</evidence>
<dbReference type="InterPro" id="IPR037047">
    <property type="entry name" value="PITH_dom_sf"/>
</dbReference>
<dbReference type="GO" id="GO:0005737">
    <property type="term" value="C:cytoplasm"/>
    <property type="evidence" value="ECO:0007669"/>
    <property type="project" value="UniProtKB-ARBA"/>
</dbReference>
<reference evidence="4" key="1">
    <citation type="submission" date="2022-11" db="UniProtKB">
        <authorList>
            <consortium name="WormBaseParasite"/>
        </authorList>
    </citation>
    <scope>IDENTIFICATION</scope>
</reference>
<proteinExistence type="inferred from homology"/>
<dbReference type="InterPro" id="IPR045099">
    <property type="entry name" value="PITH1-like"/>
</dbReference>
<organism evidence="3 4">
    <name type="scientific">Meloidogyne incognita</name>
    <name type="common">Southern root-knot nematode worm</name>
    <name type="synonym">Oxyuris incognita</name>
    <dbReference type="NCBI Taxonomy" id="6306"/>
    <lineage>
        <taxon>Eukaryota</taxon>
        <taxon>Metazoa</taxon>
        <taxon>Ecdysozoa</taxon>
        <taxon>Nematoda</taxon>
        <taxon>Chromadorea</taxon>
        <taxon>Rhabditida</taxon>
        <taxon>Tylenchina</taxon>
        <taxon>Tylenchomorpha</taxon>
        <taxon>Tylenchoidea</taxon>
        <taxon>Meloidogynidae</taxon>
        <taxon>Meloidogyninae</taxon>
        <taxon>Meloidogyne</taxon>
        <taxon>Meloidogyne incognita group</taxon>
    </lineage>
</organism>
<evidence type="ECO:0000313" key="4">
    <source>
        <dbReference type="WBParaSite" id="Minc3s00166g06547"/>
    </source>
</evidence>
<sequence length="224" mass="25562">MDGHGHGHHGGHCSNIATNFEYHQQGMHYTMDKFINKENVIVLNESVEGSGVKVFKTWADRFDKNDFVHSDVDEQLLFSVPFTANVKLTGITFSGPLSGSFPSTVRLFKDRGNMSFDDCENAKEDQQIELKQDSDASIDYPLMSSKFNSVGHLTLYFPANFGDEKTIIYYIGLRGEFQSEFRNKIVIATYEARPVPDDHKAGLRDMVNHQFKRRQRLLIRCKSV</sequence>
<comment type="similarity">
    <text evidence="1">Belongs to the PITHD1 family.</text>
</comment>
<dbReference type="PANTHER" id="PTHR12175:SF1">
    <property type="entry name" value="PITH DOMAIN-CONTAINING PROTEIN 1"/>
    <property type="match status" value="1"/>
</dbReference>
<dbReference type="InterPro" id="IPR008979">
    <property type="entry name" value="Galactose-bd-like_sf"/>
</dbReference>